<keyword evidence="3" id="KW-0456">Lyase</keyword>
<evidence type="ECO:0000256" key="3">
    <source>
        <dbReference type="ARBA" id="ARBA00023239"/>
    </source>
</evidence>
<evidence type="ECO:0000256" key="2">
    <source>
        <dbReference type="ARBA" id="ARBA00022631"/>
    </source>
</evidence>
<dbReference type="EMBL" id="KQ965736">
    <property type="protein sequence ID" value="KXS20036.1"/>
    <property type="molecule type" value="Genomic_DNA"/>
</dbReference>
<dbReference type="GO" id="GO:0006144">
    <property type="term" value="P:purine nucleobase metabolic process"/>
    <property type="evidence" value="ECO:0007669"/>
    <property type="project" value="UniProtKB-KW"/>
</dbReference>
<proteinExistence type="predicted"/>
<dbReference type="SUPFAM" id="SSF51182">
    <property type="entry name" value="RmlC-like cupins"/>
    <property type="match status" value="1"/>
</dbReference>
<comment type="subunit">
    <text evidence="1">Homodimer.</text>
</comment>
<comment type="catalytic activity">
    <reaction evidence="4">
        <text>(S)-ureidoglycolate = urea + glyoxylate</text>
        <dbReference type="Rhea" id="RHEA:11304"/>
        <dbReference type="ChEBI" id="CHEBI:16199"/>
        <dbReference type="ChEBI" id="CHEBI:36655"/>
        <dbReference type="ChEBI" id="CHEBI:57296"/>
        <dbReference type="EC" id="4.3.2.3"/>
    </reaction>
</comment>
<evidence type="ECO:0000313" key="6">
    <source>
        <dbReference type="Proteomes" id="UP000070544"/>
    </source>
</evidence>
<dbReference type="OrthoDB" id="10266039at2759"/>
<reference evidence="5 6" key="1">
    <citation type="journal article" date="2015" name="Genome Biol. Evol.">
        <title>Phylogenomic analyses indicate that early fungi evolved digesting cell walls of algal ancestors of land plants.</title>
        <authorList>
            <person name="Chang Y."/>
            <person name="Wang S."/>
            <person name="Sekimoto S."/>
            <person name="Aerts A.L."/>
            <person name="Choi C."/>
            <person name="Clum A."/>
            <person name="LaButti K.M."/>
            <person name="Lindquist E.A."/>
            <person name="Yee Ngan C."/>
            <person name="Ohm R.A."/>
            <person name="Salamov A.A."/>
            <person name="Grigoriev I.V."/>
            <person name="Spatafora J.W."/>
            <person name="Berbee M.L."/>
        </authorList>
    </citation>
    <scope>NUCLEOTIDE SEQUENCE [LARGE SCALE GENOMIC DNA]</scope>
    <source>
        <strain evidence="5 6">JEL478</strain>
    </source>
</reference>
<evidence type="ECO:0000256" key="4">
    <source>
        <dbReference type="ARBA" id="ARBA00047684"/>
    </source>
</evidence>
<dbReference type="AlphaFoldDB" id="A0A139ATI1"/>
<dbReference type="InterPro" id="IPR007247">
    <property type="entry name" value="Ureidogly_lyase"/>
</dbReference>
<dbReference type="PANTHER" id="PTHR35721:SF1">
    <property type="entry name" value="UREIDOGLYCOLATE HYDROLASE"/>
    <property type="match status" value="1"/>
</dbReference>
<dbReference type="InterPro" id="IPR024060">
    <property type="entry name" value="Ureidoglycolate_lyase_dom_sf"/>
</dbReference>
<dbReference type="Pfam" id="PF04115">
    <property type="entry name" value="Ureidogly_lyase"/>
    <property type="match status" value="1"/>
</dbReference>
<dbReference type="InterPro" id="IPR011051">
    <property type="entry name" value="RmlC_Cupin_sf"/>
</dbReference>
<name>A0A139ATI1_GONPJ</name>
<keyword evidence="2" id="KW-0659">Purine metabolism</keyword>
<dbReference type="PANTHER" id="PTHR35721">
    <property type="entry name" value="UREIDOGLYCOLATE HYDROLASE"/>
    <property type="match status" value="1"/>
</dbReference>
<organism evidence="5 6">
    <name type="scientific">Gonapodya prolifera (strain JEL478)</name>
    <name type="common">Monoblepharis prolifera</name>
    <dbReference type="NCBI Taxonomy" id="1344416"/>
    <lineage>
        <taxon>Eukaryota</taxon>
        <taxon>Fungi</taxon>
        <taxon>Fungi incertae sedis</taxon>
        <taxon>Chytridiomycota</taxon>
        <taxon>Chytridiomycota incertae sedis</taxon>
        <taxon>Monoblepharidomycetes</taxon>
        <taxon>Monoblepharidales</taxon>
        <taxon>Gonapodyaceae</taxon>
        <taxon>Gonapodya</taxon>
    </lineage>
</organism>
<keyword evidence="6" id="KW-1185">Reference proteome</keyword>
<dbReference type="Gene3D" id="2.60.120.480">
    <property type="entry name" value="Ureidoglycolate hydrolase"/>
    <property type="match status" value="1"/>
</dbReference>
<dbReference type="Proteomes" id="UP000070544">
    <property type="component" value="Unassembled WGS sequence"/>
</dbReference>
<dbReference type="GO" id="GO:0050385">
    <property type="term" value="F:ureidoglycolate lyase activity"/>
    <property type="evidence" value="ECO:0007669"/>
    <property type="project" value="UniProtKB-EC"/>
</dbReference>
<evidence type="ECO:0000256" key="1">
    <source>
        <dbReference type="ARBA" id="ARBA00011738"/>
    </source>
</evidence>
<evidence type="ECO:0000313" key="5">
    <source>
        <dbReference type="EMBL" id="KXS20036.1"/>
    </source>
</evidence>
<dbReference type="GO" id="GO:0004848">
    <property type="term" value="F:ureidoglycolate hydrolase activity"/>
    <property type="evidence" value="ECO:0007669"/>
    <property type="project" value="InterPro"/>
</dbReference>
<gene>
    <name evidence="5" type="ORF">M427DRAFT_52306</name>
</gene>
<protein>
    <recommendedName>
        <fullName evidence="7">Ureidoglycolate hydrolase</fullName>
    </recommendedName>
</protein>
<sequence length="175" mass="19741">MVEIRHVKAEILTREGFAPYGEVMFRESDHSSLTPTPTPPPPPARLNLTAGTPRLYLMHLPKRGLRIQSIARHIKVTQCLGSVTGTGWYMGVAQGKDMDPSARPDLETFKVFYIPKEAGIKLNEGTWHAGPHFDDPEMTFYNLELDNTNQDDFYSFDFAHELGLAFEVEPVTNHV</sequence>
<dbReference type="GO" id="GO:0000256">
    <property type="term" value="P:allantoin catabolic process"/>
    <property type="evidence" value="ECO:0007669"/>
    <property type="project" value="InterPro"/>
</dbReference>
<evidence type="ECO:0008006" key="7">
    <source>
        <dbReference type="Google" id="ProtNLM"/>
    </source>
</evidence>
<accession>A0A139ATI1</accession>